<dbReference type="InterPro" id="IPR052579">
    <property type="entry name" value="Zinc_finger_SWIM"/>
</dbReference>
<accession>A0A2P4X7R1</accession>
<gene>
    <name evidence="4" type="ORF">PHPALM_29374</name>
</gene>
<evidence type="ECO:0000259" key="2">
    <source>
        <dbReference type="Pfam" id="PF20783"/>
    </source>
</evidence>
<evidence type="ECO:0000259" key="3">
    <source>
        <dbReference type="Pfam" id="PF21056"/>
    </source>
</evidence>
<dbReference type="AlphaFoldDB" id="A0A2P4X7R1"/>
<dbReference type="InterPro" id="IPR049217">
    <property type="entry name" value="DUF5575_N"/>
</dbReference>
<keyword evidence="5" id="KW-1185">Reference proteome</keyword>
<sequence length="474" mass="52950">MDPRVRAVRTAQKRPAAYEVVASEGSESDGDGEVSEALSVSDIPDSTSSTSEGGGSLRILALPPNTGEFASWEAFDEFMAAYQAQTLQVFRARTNTTVAERNARIDKTQSNAEKIPALWVQYSRTFVCTHWGKYKSQTTGKRPRQETRRKGCKAQINACVQVVDPKKRTLAVRITRCQMEHNHHLDSVSYKSHPANRLNLNETTLRTVDTLQKTGVKKTGIIRHILENTDSNPTPKDVQNLVLKLKARAQRDGPSSSDKRLKKWMKEFGAQSGNVGRIFLDDVGNKRVATCITLQTKHMRDMFEQFPEVLLIDATHGTNRSNYKVFSFMAHDTFGKGQFVQHALLHNERYETLLTAIEEFKTNNPAWSRLQCVLVDKDFTELSVLKAAFPGVTVLLCQFHVLKYLREEIASSDYGFSKAQKEQLGGVISLLVYAKTEAEYDKHFAYMVHLAFIGYSVAPSADTVTDTAGDGSGA</sequence>
<dbReference type="Proteomes" id="UP000237271">
    <property type="component" value="Unassembled WGS sequence"/>
</dbReference>
<feature type="domain" description="DUF5575" evidence="2">
    <location>
        <begin position="68"/>
        <end position="186"/>
    </location>
</feature>
<dbReference type="PANTHER" id="PTHR31569:SF4">
    <property type="entry name" value="SWIM-TYPE DOMAIN-CONTAINING PROTEIN"/>
    <property type="match status" value="1"/>
</dbReference>
<feature type="domain" description="ZSWIM1/3 RNaseH-like" evidence="3">
    <location>
        <begin position="267"/>
        <end position="395"/>
    </location>
</feature>
<dbReference type="EMBL" id="NCKW01015898">
    <property type="protein sequence ID" value="POM61588.1"/>
    <property type="molecule type" value="Genomic_DNA"/>
</dbReference>
<proteinExistence type="predicted"/>
<organism evidence="4 5">
    <name type="scientific">Phytophthora palmivora</name>
    <dbReference type="NCBI Taxonomy" id="4796"/>
    <lineage>
        <taxon>Eukaryota</taxon>
        <taxon>Sar</taxon>
        <taxon>Stramenopiles</taxon>
        <taxon>Oomycota</taxon>
        <taxon>Peronosporomycetes</taxon>
        <taxon>Peronosporales</taxon>
        <taxon>Peronosporaceae</taxon>
        <taxon>Phytophthora</taxon>
    </lineage>
</organism>
<dbReference type="OrthoDB" id="127160at2759"/>
<dbReference type="PANTHER" id="PTHR31569">
    <property type="entry name" value="SWIM-TYPE DOMAIN-CONTAINING PROTEIN"/>
    <property type="match status" value="1"/>
</dbReference>
<dbReference type="Pfam" id="PF21056">
    <property type="entry name" value="ZSWIM1-3_RNaseH-like"/>
    <property type="match status" value="1"/>
</dbReference>
<evidence type="ECO:0000313" key="4">
    <source>
        <dbReference type="EMBL" id="POM61588.1"/>
    </source>
</evidence>
<protein>
    <submittedName>
        <fullName evidence="4">Uncharacterized protein</fullName>
    </submittedName>
</protein>
<reference evidence="4 5" key="1">
    <citation type="journal article" date="2017" name="Genome Biol. Evol.">
        <title>Phytophthora megakarya and P. palmivora, closely related causal agents of cacao black pod rot, underwent increases in genome sizes and gene numbers by different mechanisms.</title>
        <authorList>
            <person name="Ali S.S."/>
            <person name="Shao J."/>
            <person name="Lary D.J."/>
            <person name="Kronmiller B."/>
            <person name="Shen D."/>
            <person name="Strem M.D."/>
            <person name="Amoako-Attah I."/>
            <person name="Akrofi A.Y."/>
            <person name="Begoude B.A."/>
            <person name="Ten Hoopen G.M."/>
            <person name="Coulibaly K."/>
            <person name="Kebe B.I."/>
            <person name="Melnick R.L."/>
            <person name="Guiltinan M.J."/>
            <person name="Tyler B.M."/>
            <person name="Meinhardt L.W."/>
            <person name="Bailey B.A."/>
        </authorList>
    </citation>
    <scope>NUCLEOTIDE SEQUENCE [LARGE SCALE GENOMIC DNA]</scope>
    <source>
        <strain evidence="5">sbr112.9</strain>
    </source>
</reference>
<dbReference type="InterPro" id="IPR048324">
    <property type="entry name" value="ZSWIM1-3_RNaseH-like"/>
</dbReference>
<evidence type="ECO:0000256" key="1">
    <source>
        <dbReference type="SAM" id="MobiDB-lite"/>
    </source>
</evidence>
<feature type="region of interest" description="Disordered" evidence="1">
    <location>
        <begin position="1"/>
        <end position="57"/>
    </location>
</feature>
<feature type="non-terminal residue" evidence="4">
    <location>
        <position position="474"/>
    </location>
</feature>
<dbReference type="Pfam" id="PF20783">
    <property type="entry name" value="DUF5575_N"/>
    <property type="match status" value="1"/>
</dbReference>
<evidence type="ECO:0000313" key="5">
    <source>
        <dbReference type="Proteomes" id="UP000237271"/>
    </source>
</evidence>
<comment type="caution">
    <text evidence="4">The sequence shown here is derived from an EMBL/GenBank/DDBJ whole genome shotgun (WGS) entry which is preliminary data.</text>
</comment>
<name>A0A2P4X7R1_9STRA</name>